<gene>
    <name evidence="1" type="ORF">SEVIR_1G375800v2</name>
</gene>
<organism evidence="1 2">
    <name type="scientific">Setaria viridis</name>
    <name type="common">Green bristlegrass</name>
    <name type="synonym">Setaria italica subsp. viridis</name>
    <dbReference type="NCBI Taxonomy" id="4556"/>
    <lineage>
        <taxon>Eukaryota</taxon>
        <taxon>Viridiplantae</taxon>
        <taxon>Streptophyta</taxon>
        <taxon>Embryophyta</taxon>
        <taxon>Tracheophyta</taxon>
        <taxon>Spermatophyta</taxon>
        <taxon>Magnoliopsida</taxon>
        <taxon>Liliopsida</taxon>
        <taxon>Poales</taxon>
        <taxon>Poaceae</taxon>
        <taxon>PACMAD clade</taxon>
        <taxon>Panicoideae</taxon>
        <taxon>Panicodae</taxon>
        <taxon>Paniceae</taxon>
        <taxon>Cenchrinae</taxon>
        <taxon>Setaria</taxon>
    </lineage>
</organism>
<accession>A0A4U6WHS6</accession>
<protein>
    <submittedName>
        <fullName evidence="1">Uncharacterized protein</fullName>
    </submittedName>
</protein>
<evidence type="ECO:0000313" key="1">
    <source>
        <dbReference type="EMBL" id="TKW42312.1"/>
    </source>
</evidence>
<reference evidence="1" key="1">
    <citation type="submission" date="2019-03" db="EMBL/GenBank/DDBJ databases">
        <title>WGS assembly of Setaria viridis.</title>
        <authorList>
            <person name="Huang P."/>
            <person name="Jenkins J."/>
            <person name="Grimwood J."/>
            <person name="Barry K."/>
            <person name="Healey A."/>
            <person name="Mamidi S."/>
            <person name="Sreedasyam A."/>
            <person name="Shu S."/>
            <person name="Feldman M."/>
            <person name="Wu J."/>
            <person name="Yu Y."/>
            <person name="Chen C."/>
            <person name="Johnson J."/>
            <person name="Rokhsar D."/>
            <person name="Baxter I."/>
            <person name="Schmutz J."/>
            <person name="Brutnell T."/>
            <person name="Kellogg E."/>
        </authorList>
    </citation>
    <scope>NUCLEOTIDE SEQUENCE [LARGE SCALE GENOMIC DNA]</scope>
</reference>
<dbReference type="Proteomes" id="UP000298652">
    <property type="component" value="Chromosome 1"/>
</dbReference>
<dbReference type="Gramene" id="TKW42312">
    <property type="protein sequence ID" value="TKW42312"/>
    <property type="gene ID" value="SEVIR_1G375800v2"/>
</dbReference>
<name>A0A4U6WHS6_SETVI</name>
<dbReference type="AlphaFoldDB" id="A0A4U6WHS6"/>
<sequence>MAAKSSRACLFFLPQIPHLKSQSNICSASEQHVARGEAGGGGGGAVAEWQGSNGAAAEGCGERGGDGNTNAEWRGERRRCAGARWWIYSSCFTNGSSFFTGTFFPNAEHSPLSQLSTIDVSSIFRSSYLLTNRSQFFLRLFIETSDCRDCNQFLPITHLSRCKYI</sequence>
<evidence type="ECO:0000313" key="2">
    <source>
        <dbReference type="Proteomes" id="UP000298652"/>
    </source>
</evidence>
<keyword evidence="2" id="KW-1185">Reference proteome</keyword>
<dbReference type="EMBL" id="CM016552">
    <property type="protein sequence ID" value="TKW42312.1"/>
    <property type="molecule type" value="Genomic_DNA"/>
</dbReference>
<proteinExistence type="predicted"/>